<feature type="transmembrane region" description="Helical" evidence="1">
    <location>
        <begin position="76"/>
        <end position="97"/>
    </location>
</feature>
<feature type="transmembrane region" description="Helical" evidence="1">
    <location>
        <begin position="103"/>
        <end position="124"/>
    </location>
</feature>
<sequence>MATPSLARALKFFEPSRSVPKTSWSAPNYWTVRPKTFLILIGGLFMMGIGGSLSVQSNLGNPPWTVLAQGISHQAGITLGWAFFIVSCCVLLVWFPLRVTPGFGTVANTLFFAASLQLGVTIIPPQHNFKLSLLMIVGGISLVGFGTALYISCGLGSGPRDGWMIGLVERTGFRIWKIRLFNECFALLGGYLLGGKIGLGTVLVMLFVGQAIAISFTLLDKFSIKLDK</sequence>
<proteinExistence type="predicted"/>
<evidence type="ECO:0000256" key="1">
    <source>
        <dbReference type="SAM" id="Phobius"/>
    </source>
</evidence>
<protein>
    <submittedName>
        <fullName evidence="2">Unannotated protein</fullName>
    </submittedName>
</protein>
<organism evidence="2">
    <name type="scientific">freshwater metagenome</name>
    <dbReference type="NCBI Taxonomy" id="449393"/>
    <lineage>
        <taxon>unclassified sequences</taxon>
        <taxon>metagenomes</taxon>
        <taxon>ecological metagenomes</taxon>
    </lineage>
</organism>
<dbReference type="Pfam" id="PF19700">
    <property type="entry name" value="DUF6198"/>
    <property type="match status" value="1"/>
</dbReference>
<reference evidence="2" key="1">
    <citation type="submission" date="2020-05" db="EMBL/GenBank/DDBJ databases">
        <authorList>
            <person name="Chiriac C."/>
            <person name="Salcher M."/>
            <person name="Ghai R."/>
            <person name="Kavagutti S V."/>
        </authorList>
    </citation>
    <scope>NUCLEOTIDE SEQUENCE</scope>
</reference>
<dbReference type="AlphaFoldDB" id="A0A6J6UM34"/>
<keyword evidence="1" id="KW-0812">Transmembrane</keyword>
<dbReference type="InterPro" id="IPR038750">
    <property type="entry name" value="YczE/YyaS-like"/>
</dbReference>
<gene>
    <name evidence="2" type="ORF">UFOPK2850_01114</name>
</gene>
<keyword evidence="1" id="KW-0472">Membrane</keyword>
<evidence type="ECO:0000313" key="2">
    <source>
        <dbReference type="EMBL" id="CAB4760812.1"/>
    </source>
</evidence>
<feature type="transmembrane region" description="Helical" evidence="1">
    <location>
        <begin position="37"/>
        <end position="55"/>
    </location>
</feature>
<dbReference type="PANTHER" id="PTHR40078:SF1">
    <property type="entry name" value="INTEGRAL MEMBRANE PROTEIN"/>
    <property type="match status" value="1"/>
</dbReference>
<dbReference type="PANTHER" id="PTHR40078">
    <property type="entry name" value="INTEGRAL MEMBRANE PROTEIN-RELATED"/>
    <property type="match status" value="1"/>
</dbReference>
<name>A0A6J6UM34_9ZZZZ</name>
<dbReference type="EMBL" id="CAEZZH010000014">
    <property type="protein sequence ID" value="CAB4760812.1"/>
    <property type="molecule type" value="Genomic_DNA"/>
</dbReference>
<accession>A0A6J6UM34</accession>
<keyword evidence="1" id="KW-1133">Transmembrane helix</keyword>
<feature type="transmembrane region" description="Helical" evidence="1">
    <location>
        <begin position="197"/>
        <end position="219"/>
    </location>
</feature>
<feature type="transmembrane region" description="Helical" evidence="1">
    <location>
        <begin position="131"/>
        <end position="151"/>
    </location>
</feature>